<dbReference type="EC" id="2.1.1.79" evidence="1"/>
<comment type="caution">
    <text evidence="1">The sequence shown here is derived from an EMBL/GenBank/DDBJ whole genome shotgun (WGS) entry which is preliminary data.</text>
</comment>
<reference evidence="1 2" key="1">
    <citation type="submission" date="2020-07" db="EMBL/GenBank/DDBJ databases">
        <title>Genomic Encyclopedia of Type Strains, Phase IV (KMG-V): Genome sequencing to study the core and pangenomes of soil and plant-associated prokaryotes.</title>
        <authorList>
            <person name="Whitman W."/>
        </authorList>
    </citation>
    <scope>NUCLEOTIDE SEQUENCE [LARGE SCALE GENOMIC DNA]</scope>
    <source>
        <strain evidence="1 2">X4EP2</strain>
    </source>
</reference>
<dbReference type="Proteomes" id="UP000589520">
    <property type="component" value="Unassembled WGS sequence"/>
</dbReference>
<dbReference type="CDD" id="cd02440">
    <property type="entry name" value="AdoMet_MTases"/>
    <property type="match status" value="1"/>
</dbReference>
<keyword evidence="1" id="KW-0808">Transferase</keyword>
<name>A0A7Y9TGC7_9BACT</name>
<dbReference type="PANTHER" id="PTHR43832">
    <property type="match status" value="1"/>
</dbReference>
<protein>
    <submittedName>
        <fullName evidence="1">Cyclopropane-fatty-acyl-phospholipid synthase</fullName>
        <ecNumber evidence="1">2.1.1.79</ecNumber>
    </submittedName>
</protein>
<dbReference type="AlphaFoldDB" id="A0A7Y9TGC7"/>
<dbReference type="GO" id="GO:0008825">
    <property type="term" value="F:cyclopropane-fatty-acyl-phospholipid synthase activity"/>
    <property type="evidence" value="ECO:0007669"/>
    <property type="project" value="UniProtKB-EC"/>
</dbReference>
<gene>
    <name evidence="1" type="ORF">HDF17_000897</name>
</gene>
<organism evidence="1 2">
    <name type="scientific">Granulicella arctica</name>
    <dbReference type="NCBI Taxonomy" id="940613"/>
    <lineage>
        <taxon>Bacteria</taxon>
        <taxon>Pseudomonadati</taxon>
        <taxon>Acidobacteriota</taxon>
        <taxon>Terriglobia</taxon>
        <taxon>Terriglobales</taxon>
        <taxon>Acidobacteriaceae</taxon>
        <taxon>Granulicella</taxon>
    </lineage>
</organism>
<dbReference type="Gene3D" id="3.40.50.150">
    <property type="entry name" value="Vaccinia Virus protein VP39"/>
    <property type="match status" value="1"/>
</dbReference>
<dbReference type="EMBL" id="JACCCW010000001">
    <property type="protein sequence ID" value="NYF78610.1"/>
    <property type="molecule type" value="Genomic_DNA"/>
</dbReference>
<accession>A0A7Y9TGC7</accession>
<dbReference type="GO" id="GO:0032259">
    <property type="term" value="P:methylation"/>
    <property type="evidence" value="ECO:0007669"/>
    <property type="project" value="UniProtKB-KW"/>
</dbReference>
<dbReference type="RefSeq" id="WP_179488153.1">
    <property type="nucleotide sequence ID" value="NZ_JACCCW010000001.1"/>
</dbReference>
<proteinExistence type="predicted"/>
<evidence type="ECO:0000313" key="2">
    <source>
        <dbReference type="Proteomes" id="UP000589520"/>
    </source>
</evidence>
<dbReference type="Pfam" id="PF02353">
    <property type="entry name" value="CMAS"/>
    <property type="match status" value="1"/>
</dbReference>
<keyword evidence="1" id="KW-0489">Methyltransferase</keyword>
<dbReference type="FunFam" id="3.40.50.150:FF:000554">
    <property type="entry name" value="Cation-transporting ATPase"/>
    <property type="match status" value="1"/>
</dbReference>
<keyword evidence="2" id="KW-1185">Reference proteome</keyword>
<dbReference type="InterPro" id="IPR029063">
    <property type="entry name" value="SAM-dependent_MTases_sf"/>
</dbReference>
<dbReference type="SUPFAM" id="SSF53335">
    <property type="entry name" value="S-adenosyl-L-methionine-dependent methyltransferases"/>
    <property type="match status" value="1"/>
</dbReference>
<sequence length="366" mass="42637">MSTQATTTYPNATLLDLTSNLVERDLIPDAVLRIAIRRLLAKRLRDEERGGLEGQTGYLRQLIQQIKISRIALNTQEANEQHYEVPPRFFELTLGRRLKYSSGYWPAGVDTLDASEEAMLALTVERARIVDGHEILELGCGWGSLTLYMAEHFPNSAITAVSNSAPQREFIEAKLRAMGREDVRIVTCDMNTFSPGGTFDRVVSVEMFEHMRNYEELLSRVASWMRPEALLFVHIFTHKQFSYPFEVRDASDWMAKHFFTGGIMPGDNLLLNFQRDVEITDHWMMSGTHYQRTSRAWLDKTDEHREEVLQLFEQTYAGTLPPKRRRREANMWLVRWRLFYMACEELWGYDNGNEWGVSHYLFHRRG</sequence>
<evidence type="ECO:0000313" key="1">
    <source>
        <dbReference type="EMBL" id="NYF78610.1"/>
    </source>
</evidence>
<dbReference type="PANTHER" id="PTHR43832:SF1">
    <property type="entry name" value="S-ADENOSYL-L-METHIONINE-DEPENDENT METHYLTRANSFERASES SUPERFAMILY PROTEIN"/>
    <property type="match status" value="1"/>
</dbReference>